<dbReference type="Proteomes" id="UP000006873">
    <property type="component" value="Chromosome"/>
</dbReference>
<reference key="1">
    <citation type="submission" date="2010-09" db="EMBL/GenBank/DDBJ databases">
        <authorList>
            <person name="Roh H."/>
            <person name="Ko H.-J."/>
            <person name="Kim D."/>
            <person name="Choi D.G."/>
            <person name="Park S."/>
            <person name="Kim S."/>
            <person name="Kim K.H."/>
            <person name="Chang I.S."/>
            <person name="Choi I.-G."/>
        </authorList>
    </citation>
    <scope>NUCLEOTIDE SEQUENCE</scope>
    <source>
        <strain>KIST612</strain>
    </source>
</reference>
<dbReference type="HOGENOM" id="CLU_3431850_0_0_9"/>
<dbReference type="KEGG" id="elm:ELI_2296"/>
<name>E3GN07_9FIRM</name>
<keyword evidence="2" id="KW-1185">Reference proteome</keyword>
<protein>
    <submittedName>
        <fullName evidence="1">Uncharacterized protein</fullName>
    </submittedName>
</protein>
<dbReference type="EMBL" id="CP002273">
    <property type="protein sequence ID" value="ADO37279.1"/>
    <property type="molecule type" value="Genomic_DNA"/>
</dbReference>
<gene>
    <name evidence="1" type="ordered locus">ELI_2296</name>
</gene>
<reference evidence="1 2" key="2">
    <citation type="journal article" date="2011" name="J. Bacteriol.">
        <title>Complete genome sequence of a carbon monoxide-utilizing acetogen, Eubacterium limosum KIST612.</title>
        <authorList>
            <person name="Roh H."/>
            <person name="Ko H.J."/>
            <person name="Kim D."/>
            <person name="Choi D.G."/>
            <person name="Park S."/>
            <person name="Kim S."/>
            <person name="Chang I.S."/>
            <person name="Choi I.G."/>
        </authorList>
    </citation>
    <scope>NUCLEOTIDE SEQUENCE [LARGE SCALE GENOMIC DNA]</scope>
    <source>
        <strain evidence="1 2">KIST612</strain>
    </source>
</reference>
<accession>E3GN07</accession>
<dbReference type="AlphaFoldDB" id="E3GN07"/>
<evidence type="ECO:0000313" key="2">
    <source>
        <dbReference type="Proteomes" id="UP000006873"/>
    </source>
</evidence>
<organism evidence="1 2">
    <name type="scientific">Eubacterium callanderi</name>
    <dbReference type="NCBI Taxonomy" id="53442"/>
    <lineage>
        <taxon>Bacteria</taxon>
        <taxon>Bacillati</taxon>
        <taxon>Bacillota</taxon>
        <taxon>Clostridia</taxon>
        <taxon>Eubacteriales</taxon>
        <taxon>Eubacteriaceae</taxon>
        <taxon>Eubacterium</taxon>
    </lineage>
</organism>
<evidence type="ECO:0000313" key="1">
    <source>
        <dbReference type="EMBL" id="ADO37279.1"/>
    </source>
</evidence>
<proteinExistence type="predicted"/>
<sequence>MVMFYLLWNDFIISELF</sequence>